<keyword evidence="3 8" id="KW-0540">Nuclease</keyword>
<dbReference type="PANTHER" id="PTHR33653:SF1">
    <property type="entry name" value="RIBONUCLEASE VAPC2"/>
    <property type="match status" value="1"/>
</dbReference>
<dbReference type="InterPro" id="IPR050556">
    <property type="entry name" value="Type_II_TA_system_RNase"/>
</dbReference>
<organism evidence="10 11">
    <name type="scientific">Tectimicrobiota bacterium</name>
    <dbReference type="NCBI Taxonomy" id="2528274"/>
    <lineage>
        <taxon>Bacteria</taxon>
        <taxon>Pseudomonadati</taxon>
        <taxon>Nitrospinota/Tectimicrobiota group</taxon>
        <taxon>Candidatus Tectimicrobiota</taxon>
    </lineage>
</organism>
<evidence type="ECO:0000256" key="6">
    <source>
        <dbReference type="ARBA" id="ARBA00022842"/>
    </source>
</evidence>
<dbReference type="InterPro" id="IPR022907">
    <property type="entry name" value="VapC_family"/>
</dbReference>
<dbReference type="SUPFAM" id="SSF88723">
    <property type="entry name" value="PIN domain-like"/>
    <property type="match status" value="1"/>
</dbReference>
<keyword evidence="8" id="KW-0800">Toxin</keyword>
<evidence type="ECO:0000256" key="7">
    <source>
        <dbReference type="ARBA" id="ARBA00038093"/>
    </source>
</evidence>
<sequence>MSYLLDTNVVSETIRRNPNKTVTSWLDQIPGEALFISVLTLGEIRKGIEALPDRKRRERLRLWIDHELPRWFEERVLPVDLAVADRWGRLLAEVRRPVPTIDSLLAATALHHDLRLVTHNARDFDYPGLEVINPWLL</sequence>
<dbReference type="Gene3D" id="3.40.50.1010">
    <property type="entry name" value="5'-nuclease"/>
    <property type="match status" value="1"/>
</dbReference>
<evidence type="ECO:0000256" key="2">
    <source>
        <dbReference type="ARBA" id="ARBA00022649"/>
    </source>
</evidence>
<comment type="caution">
    <text evidence="10">The sequence shown here is derived from an EMBL/GenBank/DDBJ whole genome shotgun (WGS) entry which is preliminary data.</text>
</comment>
<dbReference type="HAMAP" id="MF_00265">
    <property type="entry name" value="VapC_Nob1"/>
    <property type="match status" value="1"/>
</dbReference>
<feature type="binding site" evidence="8">
    <location>
        <position position="102"/>
    </location>
    <ligand>
        <name>Mg(2+)</name>
        <dbReference type="ChEBI" id="CHEBI:18420"/>
    </ligand>
</feature>
<evidence type="ECO:0000256" key="5">
    <source>
        <dbReference type="ARBA" id="ARBA00022801"/>
    </source>
</evidence>
<evidence type="ECO:0000256" key="3">
    <source>
        <dbReference type="ARBA" id="ARBA00022722"/>
    </source>
</evidence>
<dbReference type="Proteomes" id="UP000741360">
    <property type="component" value="Unassembled WGS sequence"/>
</dbReference>
<feature type="binding site" evidence="8">
    <location>
        <position position="6"/>
    </location>
    <ligand>
        <name>Mg(2+)</name>
        <dbReference type="ChEBI" id="CHEBI:18420"/>
    </ligand>
</feature>
<dbReference type="GO" id="GO:0016787">
    <property type="term" value="F:hydrolase activity"/>
    <property type="evidence" value="ECO:0007669"/>
    <property type="project" value="UniProtKB-KW"/>
</dbReference>
<dbReference type="GO" id="GO:0090729">
    <property type="term" value="F:toxin activity"/>
    <property type="evidence" value="ECO:0007669"/>
    <property type="project" value="UniProtKB-KW"/>
</dbReference>
<dbReference type="AlphaFoldDB" id="A0A932GMX9"/>
<dbReference type="PANTHER" id="PTHR33653">
    <property type="entry name" value="RIBONUCLEASE VAPC2"/>
    <property type="match status" value="1"/>
</dbReference>
<keyword evidence="5 8" id="KW-0378">Hydrolase</keyword>
<keyword evidence="6 8" id="KW-0460">Magnesium</keyword>
<dbReference type="InterPro" id="IPR002716">
    <property type="entry name" value="PIN_dom"/>
</dbReference>
<dbReference type="InterPro" id="IPR029060">
    <property type="entry name" value="PIN-like_dom_sf"/>
</dbReference>
<gene>
    <name evidence="8" type="primary">vapC</name>
    <name evidence="10" type="ORF">HYY65_01305</name>
</gene>
<keyword evidence="2 8" id="KW-1277">Toxin-antitoxin system</keyword>
<comment type="similarity">
    <text evidence="7 8">Belongs to the PINc/VapC protein family.</text>
</comment>
<dbReference type="EC" id="3.1.-.-" evidence="8"/>
<evidence type="ECO:0000256" key="4">
    <source>
        <dbReference type="ARBA" id="ARBA00022723"/>
    </source>
</evidence>
<proteinExistence type="inferred from homology"/>
<comment type="cofactor">
    <cofactor evidence="1 8">
        <name>Mg(2+)</name>
        <dbReference type="ChEBI" id="CHEBI:18420"/>
    </cofactor>
</comment>
<protein>
    <recommendedName>
        <fullName evidence="8">Ribonuclease VapC</fullName>
        <shortName evidence="8">RNase VapC</shortName>
        <ecNumber evidence="8">3.1.-.-</ecNumber>
    </recommendedName>
    <alternativeName>
        <fullName evidence="8">Toxin VapC</fullName>
    </alternativeName>
</protein>
<dbReference type="GO" id="GO:0004540">
    <property type="term" value="F:RNA nuclease activity"/>
    <property type="evidence" value="ECO:0007669"/>
    <property type="project" value="InterPro"/>
</dbReference>
<evidence type="ECO:0000256" key="8">
    <source>
        <dbReference type="HAMAP-Rule" id="MF_00265"/>
    </source>
</evidence>
<comment type="function">
    <text evidence="8">Toxic component of a toxin-antitoxin (TA) system. An RNase.</text>
</comment>
<dbReference type="EMBL" id="JACPSX010000024">
    <property type="protein sequence ID" value="MBI3013712.1"/>
    <property type="molecule type" value="Genomic_DNA"/>
</dbReference>
<dbReference type="CDD" id="cd18746">
    <property type="entry name" value="PIN_VapC4-5_FitB-like"/>
    <property type="match status" value="1"/>
</dbReference>
<evidence type="ECO:0000256" key="1">
    <source>
        <dbReference type="ARBA" id="ARBA00001946"/>
    </source>
</evidence>
<feature type="domain" description="PIN" evidence="9">
    <location>
        <begin position="3"/>
        <end position="124"/>
    </location>
</feature>
<evidence type="ECO:0000259" key="9">
    <source>
        <dbReference type="Pfam" id="PF01850"/>
    </source>
</evidence>
<accession>A0A932GMX9</accession>
<reference evidence="10" key="1">
    <citation type="submission" date="2020-07" db="EMBL/GenBank/DDBJ databases">
        <title>Huge and variable diversity of episymbiotic CPR bacteria and DPANN archaea in groundwater ecosystems.</title>
        <authorList>
            <person name="He C.Y."/>
            <person name="Keren R."/>
            <person name="Whittaker M."/>
            <person name="Farag I.F."/>
            <person name="Doudna J."/>
            <person name="Cate J.H.D."/>
            <person name="Banfield J.F."/>
        </authorList>
    </citation>
    <scope>NUCLEOTIDE SEQUENCE</scope>
    <source>
        <strain evidence="10">NC_groundwater_717_Ag_S-0.2um_59_8</strain>
    </source>
</reference>
<evidence type="ECO:0000313" key="10">
    <source>
        <dbReference type="EMBL" id="MBI3013712.1"/>
    </source>
</evidence>
<dbReference type="GO" id="GO:0000287">
    <property type="term" value="F:magnesium ion binding"/>
    <property type="evidence" value="ECO:0007669"/>
    <property type="project" value="UniProtKB-UniRule"/>
</dbReference>
<evidence type="ECO:0000313" key="11">
    <source>
        <dbReference type="Proteomes" id="UP000741360"/>
    </source>
</evidence>
<dbReference type="Pfam" id="PF01850">
    <property type="entry name" value="PIN"/>
    <property type="match status" value="1"/>
</dbReference>
<name>A0A932GMX9_UNCTE</name>
<keyword evidence="4 8" id="KW-0479">Metal-binding</keyword>